<gene>
    <name evidence="2" type="ORF">CRG98_039780</name>
</gene>
<dbReference type="CDD" id="cd22160">
    <property type="entry name" value="F-box_AtFBL13-like"/>
    <property type="match status" value="1"/>
</dbReference>
<dbReference type="AlphaFoldDB" id="A0A2I0I7R5"/>
<dbReference type="SUPFAM" id="SSF81383">
    <property type="entry name" value="F-box domain"/>
    <property type="match status" value="1"/>
</dbReference>
<dbReference type="PANTHER" id="PTHR31293">
    <property type="entry name" value="RNI-LIKE SUPERFAMILY PROTEIN"/>
    <property type="match status" value="1"/>
</dbReference>
<evidence type="ECO:0000313" key="2">
    <source>
        <dbReference type="EMBL" id="PKI39833.1"/>
    </source>
</evidence>
<name>A0A2I0I7R5_PUNGR</name>
<dbReference type="Gene3D" id="1.20.1280.50">
    <property type="match status" value="1"/>
</dbReference>
<dbReference type="InterPro" id="IPR036047">
    <property type="entry name" value="F-box-like_dom_sf"/>
</dbReference>
<comment type="caution">
    <text evidence="2">The sequence shown here is derived from an EMBL/GenBank/DDBJ whole genome shotgun (WGS) entry which is preliminary data.</text>
</comment>
<dbReference type="InterPro" id="IPR053781">
    <property type="entry name" value="F-box_AtFBL13-like"/>
</dbReference>
<protein>
    <recommendedName>
        <fullName evidence="1">F-box domain-containing protein</fullName>
    </recommendedName>
</protein>
<evidence type="ECO:0000313" key="3">
    <source>
        <dbReference type="Proteomes" id="UP000233551"/>
    </source>
</evidence>
<dbReference type="InterPro" id="IPR055294">
    <property type="entry name" value="FBL60-like"/>
</dbReference>
<accession>A0A2I0I7R5</accession>
<dbReference type="EMBL" id="PGOL01003750">
    <property type="protein sequence ID" value="PKI39833.1"/>
    <property type="molecule type" value="Genomic_DNA"/>
</dbReference>
<keyword evidence="3" id="KW-1185">Reference proteome</keyword>
<sequence>MRKDPKMMESGMKATGPITGARAKRITTSYARTGVARRWRSRALERDTFGTRSQDRLIWKRKVTPLDVLGNASSRCVPSRAVALYEQTPENETTAPGKLTGSIEPQSTADWCFGWRPSVRSPVKVGQERPLLQSTDDEHAGCEDRLKCVDQDPESSAREMQCIEQKADISQIELQDPLAEKKVFVPTNQGQAADCSNQFCNLPDEVLVQILSLLALKDEVRTSVLSKRWEHLWALVPDLHFRDSDLSKRPLFLGLVGRALALRGGSPIRTFSLSCKADGAEAHIKELIASAVTCGVQNLSLFLPEATLASSIYIYVCNLRKASSAIRLLPQTAFFNVPFKTQEVHHFAPSLGPCHKG</sequence>
<dbReference type="Proteomes" id="UP000233551">
    <property type="component" value="Unassembled WGS sequence"/>
</dbReference>
<feature type="domain" description="F-box" evidence="1">
    <location>
        <begin position="196"/>
        <end position="244"/>
    </location>
</feature>
<dbReference type="InterPro" id="IPR001810">
    <property type="entry name" value="F-box_dom"/>
</dbReference>
<organism evidence="2 3">
    <name type="scientific">Punica granatum</name>
    <name type="common">Pomegranate</name>
    <dbReference type="NCBI Taxonomy" id="22663"/>
    <lineage>
        <taxon>Eukaryota</taxon>
        <taxon>Viridiplantae</taxon>
        <taxon>Streptophyta</taxon>
        <taxon>Embryophyta</taxon>
        <taxon>Tracheophyta</taxon>
        <taxon>Spermatophyta</taxon>
        <taxon>Magnoliopsida</taxon>
        <taxon>eudicotyledons</taxon>
        <taxon>Gunneridae</taxon>
        <taxon>Pentapetalae</taxon>
        <taxon>rosids</taxon>
        <taxon>malvids</taxon>
        <taxon>Myrtales</taxon>
        <taxon>Lythraceae</taxon>
        <taxon>Punica</taxon>
    </lineage>
</organism>
<dbReference type="PANTHER" id="PTHR31293:SF12">
    <property type="entry name" value="RNI-LIKE SUPERFAMILY PROTEIN"/>
    <property type="match status" value="1"/>
</dbReference>
<proteinExistence type="predicted"/>
<reference evidence="2 3" key="1">
    <citation type="submission" date="2017-11" db="EMBL/GenBank/DDBJ databases">
        <title>De-novo sequencing of pomegranate (Punica granatum L.) genome.</title>
        <authorList>
            <person name="Akparov Z."/>
            <person name="Amiraslanov A."/>
            <person name="Hajiyeva S."/>
            <person name="Abbasov M."/>
            <person name="Kaur K."/>
            <person name="Hamwieh A."/>
            <person name="Solovyev V."/>
            <person name="Salamov A."/>
            <person name="Braich B."/>
            <person name="Kosarev P."/>
            <person name="Mahmoud A."/>
            <person name="Hajiyev E."/>
            <person name="Babayeva S."/>
            <person name="Izzatullayeva V."/>
            <person name="Mammadov A."/>
            <person name="Mammadov A."/>
            <person name="Sharifova S."/>
            <person name="Ojaghi J."/>
            <person name="Eynullazada K."/>
            <person name="Bayramov B."/>
            <person name="Abdulazimova A."/>
            <person name="Shahmuradov I."/>
        </authorList>
    </citation>
    <scope>NUCLEOTIDE SEQUENCE [LARGE SCALE GENOMIC DNA]</scope>
    <source>
        <strain evidence="3">cv. AG2017</strain>
        <tissue evidence="2">Leaf</tissue>
    </source>
</reference>
<evidence type="ECO:0000259" key="1">
    <source>
        <dbReference type="PROSITE" id="PS50181"/>
    </source>
</evidence>
<dbReference type="Pfam" id="PF00646">
    <property type="entry name" value="F-box"/>
    <property type="match status" value="1"/>
</dbReference>
<dbReference type="PROSITE" id="PS50181">
    <property type="entry name" value="FBOX"/>
    <property type="match status" value="1"/>
</dbReference>